<gene>
    <name evidence="2" type="ORF">PECUL_23A056795</name>
</gene>
<organism evidence="2 3">
    <name type="scientific">Pelobates cultripes</name>
    <name type="common">Western spadefoot toad</name>
    <dbReference type="NCBI Taxonomy" id="61616"/>
    <lineage>
        <taxon>Eukaryota</taxon>
        <taxon>Metazoa</taxon>
        <taxon>Chordata</taxon>
        <taxon>Craniata</taxon>
        <taxon>Vertebrata</taxon>
        <taxon>Euteleostomi</taxon>
        <taxon>Amphibia</taxon>
        <taxon>Batrachia</taxon>
        <taxon>Anura</taxon>
        <taxon>Pelobatoidea</taxon>
        <taxon>Pelobatidae</taxon>
        <taxon>Pelobates</taxon>
    </lineage>
</organism>
<evidence type="ECO:0000313" key="2">
    <source>
        <dbReference type="EMBL" id="CAH2274801.1"/>
    </source>
</evidence>
<accession>A0AAD1RMS7</accession>
<evidence type="ECO:0000313" key="3">
    <source>
        <dbReference type="Proteomes" id="UP001295444"/>
    </source>
</evidence>
<dbReference type="EMBL" id="OW240914">
    <property type="protein sequence ID" value="CAH2274801.1"/>
    <property type="molecule type" value="Genomic_DNA"/>
</dbReference>
<evidence type="ECO:0000256" key="1">
    <source>
        <dbReference type="SAM" id="MobiDB-lite"/>
    </source>
</evidence>
<proteinExistence type="predicted"/>
<name>A0AAD1RMS7_PELCU</name>
<dbReference type="Proteomes" id="UP001295444">
    <property type="component" value="Chromosome 03"/>
</dbReference>
<feature type="compositionally biased region" description="Basic and acidic residues" evidence="1">
    <location>
        <begin position="52"/>
        <end position="62"/>
    </location>
</feature>
<feature type="non-terminal residue" evidence="2">
    <location>
        <position position="68"/>
    </location>
</feature>
<reference evidence="2" key="1">
    <citation type="submission" date="2022-03" db="EMBL/GenBank/DDBJ databases">
        <authorList>
            <person name="Alioto T."/>
            <person name="Alioto T."/>
            <person name="Gomez Garrido J."/>
        </authorList>
    </citation>
    <scope>NUCLEOTIDE SEQUENCE</scope>
</reference>
<keyword evidence="3" id="KW-1185">Reference proteome</keyword>
<feature type="region of interest" description="Disordered" evidence="1">
    <location>
        <begin position="1"/>
        <end position="68"/>
    </location>
</feature>
<sequence>SQRKQTRTSSWETFTTGSDSDASSTSTTTRPFLGVPSTQEGATGDTPGKKRQAADSQRDPQKKPQGQG</sequence>
<protein>
    <submittedName>
        <fullName evidence="2">Uncharacterized protein</fullName>
    </submittedName>
</protein>
<feature type="non-terminal residue" evidence="2">
    <location>
        <position position="1"/>
    </location>
</feature>
<feature type="compositionally biased region" description="Low complexity" evidence="1">
    <location>
        <begin position="13"/>
        <end position="29"/>
    </location>
</feature>
<dbReference type="AlphaFoldDB" id="A0AAD1RMS7"/>